<evidence type="ECO:0000313" key="9">
    <source>
        <dbReference type="Proteomes" id="UP000192360"/>
    </source>
</evidence>
<protein>
    <submittedName>
        <fullName evidence="8">RNA polymerase sigma-70 factor, ECF subfamily</fullName>
    </submittedName>
</protein>
<name>A0A1W1YRN5_9FLAO</name>
<evidence type="ECO:0000259" key="6">
    <source>
        <dbReference type="Pfam" id="PF04542"/>
    </source>
</evidence>
<dbReference type="GO" id="GO:0006352">
    <property type="term" value="P:DNA-templated transcription initiation"/>
    <property type="evidence" value="ECO:0007669"/>
    <property type="project" value="InterPro"/>
</dbReference>
<evidence type="ECO:0000256" key="5">
    <source>
        <dbReference type="ARBA" id="ARBA00023163"/>
    </source>
</evidence>
<evidence type="ECO:0000313" key="8">
    <source>
        <dbReference type="EMBL" id="SMC38772.1"/>
    </source>
</evidence>
<dbReference type="EMBL" id="FWXO01000001">
    <property type="protein sequence ID" value="SMC38772.1"/>
    <property type="molecule type" value="Genomic_DNA"/>
</dbReference>
<organism evidence="8 9">
    <name type="scientific">Cellulophaga tyrosinoxydans</name>
    <dbReference type="NCBI Taxonomy" id="504486"/>
    <lineage>
        <taxon>Bacteria</taxon>
        <taxon>Pseudomonadati</taxon>
        <taxon>Bacteroidota</taxon>
        <taxon>Flavobacteriia</taxon>
        <taxon>Flavobacteriales</taxon>
        <taxon>Flavobacteriaceae</taxon>
        <taxon>Cellulophaga</taxon>
    </lineage>
</organism>
<dbReference type="PANTHER" id="PTHR43133:SF8">
    <property type="entry name" value="RNA POLYMERASE SIGMA FACTOR HI_1459-RELATED"/>
    <property type="match status" value="1"/>
</dbReference>
<gene>
    <name evidence="8" type="ORF">SAMN05660703_0788</name>
</gene>
<dbReference type="InterPro" id="IPR013249">
    <property type="entry name" value="RNA_pol_sigma70_r4_t2"/>
</dbReference>
<dbReference type="Gene3D" id="1.10.10.10">
    <property type="entry name" value="Winged helix-like DNA-binding domain superfamily/Winged helix DNA-binding domain"/>
    <property type="match status" value="1"/>
</dbReference>
<keyword evidence="9" id="KW-1185">Reference proteome</keyword>
<dbReference type="GO" id="GO:0003677">
    <property type="term" value="F:DNA binding"/>
    <property type="evidence" value="ECO:0007669"/>
    <property type="project" value="UniProtKB-KW"/>
</dbReference>
<dbReference type="SUPFAM" id="SSF88946">
    <property type="entry name" value="Sigma2 domain of RNA polymerase sigma factors"/>
    <property type="match status" value="1"/>
</dbReference>
<dbReference type="InterPro" id="IPR036388">
    <property type="entry name" value="WH-like_DNA-bd_sf"/>
</dbReference>
<dbReference type="Proteomes" id="UP000192360">
    <property type="component" value="Unassembled WGS sequence"/>
</dbReference>
<proteinExistence type="inferred from homology"/>
<dbReference type="AlphaFoldDB" id="A0A1W1YRN5"/>
<dbReference type="InterPro" id="IPR014284">
    <property type="entry name" value="RNA_pol_sigma-70_dom"/>
</dbReference>
<evidence type="ECO:0000256" key="2">
    <source>
        <dbReference type="ARBA" id="ARBA00023015"/>
    </source>
</evidence>
<dbReference type="Gene3D" id="1.10.1740.10">
    <property type="match status" value="1"/>
</dbReference>
<dbReference type="OrthoDB" id="9780326at2"/>
<dbReference type="Pfam" id="PF04542">
    <property type="entry name" value="Sigma70_r2"/>
    <property type="match status" value="1"/>
</dbReference>
<dbReference type="NCBIfam" id="TIGR02937">
    <property type="entry name" value="sigma70-ECF"/>
    <property type="match status" value="1"/>
</dbReference>
<dbReference type="PANTHER" id="PTHR43133">
    <property type="entry name" value="RNA POLYMERASE ECF-TYPE SIGMA FACTO"/>
    <property type="match status" value="1"/>
</dbReference>
<keyword evidence="3" id="KW-0731">Sigma factor</keyword>
<dbReference type="SUPFAM" id="SSF88659">
    <property type="entry name" value="Sigma3 and sigma4 domains of RNA polymerase sigma factors"/>
    <property type="match status" value="1"/>
</dbReference>
<dbReference type="InterPro" id="IPR007627">
    <property type="entry name" value="RNA_pol_sigma70_r2"/>
</dbReference>
<keyword evidence="5" id="KW-0804">Transcription</keyword>
<dbReference type="InterPro" id="IPR013325">
    <property type="entry name" value="RNA_pol_sigma_r2"/>
</dbReference>
<evidence type="ECO:0000259" key="7">
    <source>
        <dbReference type="Pfam" id="PF08281"/>
    </source>
</evidence>
<dbReference type="RefSeq" id="WP_084060064.1">
    <property type="nucleotide sequence ID" value="NZ_FWXO01000001.1"/>
</dbReference>
<dbReference type="InterPro" id="IPR013324">
    <property type="entry name" value="RNA_pol_sigma_r3/r4-like"/>
</dbReference>
<accession>A0A1W1YRN5</accession>
<evidence type="ECO:0000256" key="4">
    <source>
        <dbReference type="ARBA" id="ARBA00023125"/>
    </source>
</evidence>
<comment type="similarity">
    <text evidence="1">Belongs to the sigma-70 factor family. ECF subfamily.</text>
</comment>
<feature type="domain" description="RNA polymerase sigma factor 70 region 4 type 2" evidence="7">
    <location>
        <begin position="109"/>
        <end position="158"/>
    </location>
</feature>
<dbReference type="STRING" id="504486.SAMN05660703_0788"/>
<keyword evidence="4" id="KW-0238">DNA-binding</keyword>
<keyword evidence="2" id="KW-0805">Transcription regulation</keyword>
<feature type="domain" description="RNA polymerase sigma-70 region 2" evidence="6">
    <location>
        <begin position="11"/>
        <end position="78"/>
    </location>
</feature>
<dbReference type="InterPro" id="IPR039425">
    <property type="entry name" value="RNA_pol_sigma-70-like"/>
</dbReference>
<reference evidence="8 9" key="1">
    <citation type="submission" date="2017-04" db="EMBL/GenBank/DDBJ databases">
        <authorList>
            <person name="Afonso C.L."/>
            <person name="Miller P.J."/>
            <person name="Scott M.A."/>
            <person name="Spackman E."/>
            <person name="Goraichik I."/>
            <person name="Dimitrov K.M."/>
            <person name="Suarez D.L."/>
            <person name="Swayne D.E."/>
        </authorList>
    </citation>
    <scope>NUCLEOTIDE SEQUENCE [LARGE SCALE GENOMIC DNA]</scope>
    <source>
        <strain evidence="8 9">DSM 21164</strain>
    </source>
</reference>
<evidence type="ECO:0000256" key="1">
    <source>
        <dbReference type="ARBA" id="ARBA00010641"/>
    </source>
</evidence>
<sequence length="165" mass="19390">MTHLESLFKDLYQTNYTKVYRLCLGYMKGNSTQANELCQEVFIKAWENLSSFRQESAISTWVYRITVNTCLLYLRKKKDIPVLKLLNNLESHPEEEQNSTVEKEQKLASLYRCIENLNKENKSIVLLELEGIPQKEIAEIMGLNHEAIRVRIHRIKNELTKCVQK</sequence>
<dbReference type="GO" id="GO:0016987">
    <property type="term" value="F:sigma factor activity"/>
    <property type="evidence" value="ECO:0007669"/>
    <property type="project" value="UniProtKB-KW"/>
</dbReference>
<evidence type="ECO:0000256" key="3">
    <source>
        <dbReference type="ARBA" id="ARBA00023082"/>
    </source>
</evidence>
<dbReference type="Pfam" id="PF08281">
    <property type="entry name" value="Sigma70_r4_2"/>
    <property type="match status" value="1"/>
</dbReference>